<dbReference type="Gene3D" id="1.10.10.10">
    <property type="entry name" value="Winged helix-like DNA-binding domain superfamily/Winged helix DNA-binding domain"/>
    <property type="match status" value="1"/>
</dbReference>
<dbReference type="SMART" id="SM01043">
    <property type="entry name" value="BTAD"/>
    <property type="match status" value="1"/>
</dbReference>
<dbReference type="OrthoDB" id="4336084at2"/>
<feature type="domain" description="OmpR/PhoB-type" evidence="7">
    <location>
        <begin position="1"/>
        <end position="92"/>
    </location>
</feature>
<dbReference type="InterPro" id="IPR011990">
    <property type="entry name" value="TPR-like_helical_dom_sf"/>
</dbReference>
<dbReference type="SUPFAM" id="SSF48452">
    <property type="entry name" value="TPR-like"/>
    <property type="match status" value="1"/>
</dbReference>
<keyword evidence="4 6" id="KW-0238">DNA-binding</keyword>
<dbReference type="GO" id="GO:0000160">
    <property type="term" value="P:phosphorelay signal transduction system"/>
    <property type="evidence" value="ECO:0007669"/>
    <property type="project" value="UniProtKB-KW"/>
</dbReference>
<dbReference type="Pfam" id="PF00486">
    <property type="entry name" value="Trans_reg_C"/>
    <property type="match status" value="1"/>
</dbReference>
<dbReference type="InterPro" id="IPR016032">
    <property type="entry name" value="Sig_transdc_resp-reg_C-effctor"/>
</dbReference>
<dbReference type="PRINTS" id="PR00364">
    <property type="entry name" value="DISEASERSIST"/>
</dbReference>
<evidence type="ECO:0000256" key="4">
    <source>
        <dbReference type="ARBA" id="ARBA00023125"/>
    </source>
</evidence>
<evidence type="ECO:0000256" key="3">
    <source>
        <dbReference type="ARBA" id="ARBA00023015"/>
    </source>
</evidence>
<dbReference type="GO" id="GO:0003677">
    <property type="term" value="F:DNA binding"/>
    <property type="evidence" value="ECO:0007669"/>
    <property type="project" value="UniProtKB-UniRule"/>
</dbReference>
<dbReference type="CDD" id="cd15831">
    <property type="entry name" value="BTAD"/>
    <property type="match status" value="1"/>
</dbReference>
<comment type="similarity">
    <text evidence="1">Belongs to the AfsR/DnrI/RedD regulatory family.</text>
</comment>
<dbReference type="PANTHER" id="PTHR35807:SF1">
    <property type="entry name" value="TRANSCRIPTIONAL REGULATOR REDD"/>
    <property type="match status" value="1"/>
</dbReference>
<keyword evidence="9" id="KW-1185">Reference proteome</keyword>
<dbReference type="Gene3D" id="1.25.40.10">
    <property type="entry name" value="Tetratricopeptide repeat domain"/>
    <property type="match status" value="1"/>
</dbReference>
<feature type="DNA-binding region" description="OmpR/PhoB-type" evidence="6">
    <location>
        <begin position="1"/>
        <end position="92"/>
    </location>
</feature>
<dbReference type="SUPFAM" id="SSF46894">
    <property type="entry name" value="C-terminal effector domain of the bipartite response regulators"/>
    <property type="match status" value="1"/>
</dbReference>
<dbReference type="PROSITE" id="PS51755">
    <property type="entry name" value="OMPR_PHOB"/>
    <property type="match status" value="1"/>
</dbReference>
<accession>A0A561TTX3</accession>
<dbReference type="InterPro" id="IPR005158">
    <property type="entry name" value="BTAD"/>
</dbReference>
<dbReference type="Gene3D" id="3.40.50.300">
    <property type="entry name" value="P-loop containing nucleotide triphosphate hydrolases"/>
    <property type="match status" value="1"/>
</dbReference>
<evidence type="ECO:0000313" key="8">
    <source>
        <dbReference type="EMBL" id="TWF90524.1"/>
    </source>
</evidence>
<evidence type="ECO:0000256" key="1">
    <source>
        <dbReference type="ARBA" id="ARBA00005820"/>
    </source>
</evidence>
<dbReference type="GO" id="GO:0006355">
    <property type="term" value="P:regulation of DNA-templated transcription"/>
    <property type="evidence" value="ECO:0007669"/>
    <property type="project" value="InterPro"/>
</dbReference>
<evidence type="ECO:0000256" key="6">
    <source>
        <dbReference type="PROSITE-ProRule" id="PRU01091"/>
    </source>
</evidence>
<sequence length="683" mass="73224">MIFGILGPLLVEDSEGPRTLAAPKQRVLLASLLLRPNRVVPVADLLDRLWGEHHPASATATLHNHVARLRRSLGSEAGARVRTRAPGYLVEILDDRELDLARFQELRTTAAAAAQEGDLHRAAALLRQALGLWRGNALSDVPAGEPHAADAEQLDELRLAVWQQRIEYDLAGGAGEALLPELRELLAAHPFQENLYGQLMRALYRSGRQADALDVFRKARAALLDELGVEPGPALQQLHESLLRQDPGLAGEPAVQLRPPQTHGRPEPLRAPLQLPPGVTDFTGRQEECAAVIAALTADGGHGPRIVAVSGQAGIGKTELALQTAWRLRAAFTDGVLFADLRGRRHRPADPAEVLAAFARALGAPESAIPADPEACAALYHGLAAGRRLLVVLDDAADSSQVRPLLPGPGSAVLVTGRRRLTGLAGAQLVDLGLLPQAEAAELFRRVAGRGFDEPDAVAAITTWCGRLPLALRIAGARLAARPAWSVREIAERLADRRHRMDELRAEDMDVRASLMLSYTALPGPNARAFRLLALADAPTLPLPIAAAVLDLPQRGAERILEELVDAHLLTCPQPGCYAFHELPRLFGKELAAATETASERLAAVRRGARAALVQVGDVEPSVDAAVDASVEVENTCAWIRQLFCAEETPVAADLLDAMAPPLAFVGFEVMTPRRPSPAAQPW</sequence>
<dbReference type="AlphaFoldDB" id="A0A561TTX3"/>
<dbReference type="SUPFAM" id="SSF52540">
    <property type="entry name" value="P-loop containing nucleoside triphosphate hydrolases"/>
    <property type="match status" value="1"/>
</dbReference>
<gene>
    <name evidence="8" type="ORF">FHX73_13571</name>
</gene>
<keyword evidence="5" id="KW-0804">Transcription</keyword>
<evidence type="ECO:0000256" key="5">
    <source>
        <dbReference type="ARBA" id="ARBA00023163"/>
    </source>
</evidence>
<dbReference type="Proteomes" id="UP000317940">
    <property type="component" value="Unassembled WGS sequence"/>
</dbReference>
<protein>
    <submittedName>
        <fullName evidence="8">DNA-binding SARP family transcriptional activator</fullName>
    </submittedName>
</protein>
<comment type="caution">
    <text evidence="8">The sequence shown here is derived from an EMBL/GenBank/DDBJ whole genome shotgun (WGS) entry which is preliminary data.</text>
</comment>
<dbReference type="Pfam" id="PF03704">
    <property type="entry name" value="BTAD"/>
    <property type="match status" value="1"/>
</dbReference>
<evidence type="ECO:0000256" key="2">
    <source>
        <dbReference type="ARBA" id="ARBA00023012"/>
    </source>
</evidence>
<keyword evidence="2" id="KW-0902">Two-component regulatory system</keyword>
<proteinExistence type="inferred from homology"/>
<dbReference type="GO" id="GO:0043531">
    <property type="term" value="F:ADP binding"/>
    <property type="evidence" value="ECO:0007669"/>
    <property type="project" value="InterPro"/>
</dbReference>
<evidence type="ECO:0000259" key="7">
    <source>
        <dbReference type="PROSITE" id="PS51755"/>
    </source>
</evidence>
<dbReference type="InterPro" id="IPR051677">
    <property type="entry name" value="AfsR-DnrI-RedD_regulator"/>
</dbReference>
<dbReference type="InterPro" id="IPR001867">
    <property type="entry name" value="OmpR/PhoB-type_DNA-bd"/>
</dbReference>
<keyword evidence="3" id="KW-0805">Transcription regulation</keyword>
<dbReference type="RefSeq" id="WP_145909717.1">
    <property type="nucleotide sequence ID" value="NZ_BAAAMZ010000001.1"/>
</dbReference>
<name>A0A561TTX3_9ACTN</name>
<dbReference type="InterPro" id="IPR036388">
    <property type="entry name" value="WH-like_DNA-bd_sf"/>
</dbReference>
<reference evidence="8 9" key="1">
    <citation type="submission" date="2019-06" db="EMBL/GenBank/DDBJ databases">
        <title>Sequencing the genomes of 1000 actinobacteria strains.</title>
        <authorList>
            <person name="Klenk H.-P."/>
        </authorList>
    </citation>
    <scope>NUCLEOTIDE SEQUENCE [LARGE SCALE GENOMIC DNA]</scope>
    <source>
        <strain evidence="8 9">DSM 44826</strain>
    </source>
</reference>
<organism evidence="8 9">
    <name type="scientific">Kitasatospora viridis</name>
    <dbReference type="NCBI Taxonomy" id="281105"/>
    <lineage>
        <taxon>Bacteria</taxon>
        <taxon>Bacillati</taxon>
        <taxon>Actinomycetota</taxon>
        <taxon>Actinomycetes</taxon>
        <taxon>Kitasatosporales</taxon>
        <taxon>Streptomycetaceae</taxon>
        <taxon>Kitasatospora</taxon>
    </lineage>
</organism>
<dbReference type="SMART" id="SM00862">
    <property type="entry name" value="Trans_reg_C"/>
    <property type="match status" value="1"/>
</dbReference>
<dbReference type="InterPro" id="IPR027417">
    <property type="entry name" value="P-loop_NTPase"/>
</dbReference>
<dbReference type="EMBL" id="VIWT01000003">
    <property type="protein sequence ID" value="TWF90524.1"/>
    <property type="molecule type" value="Genomic_DNA"/>
</dbReference>
<evidence type="ECO:0000313" key="9">
    <source>
        <dbReference type="Proteomes" id="UP000317940"/>
    </source>
</evidence>
<dbReference type="PANTHER" id="PTHR35807">
    <property type="entry name" value="TRANSCRIPTIONAL REGULATOR REDD-RELATED"/>
    <property type="match status" value="1"/>
</dbReference>